<dbReference type="GO" id="GO:0044550">
    <property type="term" value="P:secondary metabolite biosynthetic process"/>
    <property type="evidence" value="ECO:0007669"/>
    <property type="project" value="TreeGrafter"/>
</dbReference>
<gene>
    <name evidence="11" type="ORF">CDD81_712</name>
</gene>
<dbReference type="SMART" id="SM00826">
    <property type="entry name" value="PKS_DH"/>
    <property type="match status" value="1"/>
</dbReference>
<evidence type="ECO:0000259" key="8">
    <source>
        <dbReference type="PROSITE" id="PS50075"/>
    </source>
</evidence>
<dbReference type="GO" id="GO:0016491">
    <property type="term" value="F:oxidoreductase activity"/>
    <property type="evidence" value="ECO:0007669"/>
    <property type="project" value="UniProtKB-KW"/>
</dbReference>
<dbReference type="InterPro" id="IPR049900">
    <property type="entry name" value="PKS_mFAS_DH"/>
</dbReference>
<accession>A0A2C5X8G1</accession>
<dbReference type="Pfam" id="PF08659">
    <property type="entry name" value="KR"/>
    <property type="match status" value="1"/>
</dbReference>
<dbReference type="InterPro" id="IPR029063">
    <property type="entry name" value="SAM-dependent_MTases_sf"/>
</dbReference>
<dbReference type="InterPro" id="IPR020807">
    <property type="entry name" value="PKS_DH"/>
</dbReference>
<dbReference type="SUPFAM" id="SSF53335">
    <property type="entry name" value="S-adenosyl-L-methionine-dependent methyltransferases"/>
    <property type="match status" value="1"/>
</dbReference>
<keyword evidence="1" id="KW-0596">Phosphopantetheine</keyword>
<evidence type="ECO:0000259" key="9">
    <source>
        <dbReference type="PROSITE" id="PS52004"/>
    </source>
</evidence>
<feature type="active site" description="Proton acceptor; for dehydratase activity" evidence="7">
    <location>
        <position position="882"/>
    </location>
</feature>
<keyword evidence="6" id="KW-0511">Multifunctional enzyme</keyword>
<dbReference type="Pfam" id="PF08242">
    <property type="entry name" value="Methyltransf_12"/>
    <property type="match status" value="1"/>
</dbReference>
<evidence type="ECO:0000256" key="2">
    <source>
        <dbReference type="ARBA" id="ARBA00022553"/>
    </source>
</evidence>
<dbReference type="GO" id="GO:0008168">
    <property type="term" value="F:methyltransferase activity"/>
    <property type="evidence" value="ECO:0007669"/>
    <property type="project" value="UniProtKB-KW"/>
</dbReference>
<dbReference type="InterPro" id="IPR042104">
    <property type="entry name" value="PKS_dehydratase_sf"/>
</dbReference>
<dbReference type="InterPro" id="IPR016039">
    <property type="entry name" value="Thiolase-like"/>
</dbReference>
<proteinExistence type="predicted"/>
<dbReference type="Proteomes" id="UP000226192">
    <property type="component" value="Unassembled WGS sequence"/>
</dbReference>
<keyword evidence="3" id="KW-0489">Methyltransferase</keyword>
<dbReference type="InterPro" id="IPR014043">
    <property type="entry name" value="Acyl_transferase_dom"/>
</dbReference>
<dbReference type="PANTHER" id="PTHR43775:SF20">
    <property type="entry name" value="HYBRID PKS-NRPS SYNTHETASE APDA"/>
    <property type="match status" value="1"/>
</dbReference>
<keyword evidence="5" id="KW-0560">Oxidoreductase</keyword>
<dbReference type="SUPFAM" id="SSF55048">
    <property type="entry name" value="Probable ACP-binding domain of malonyl-CoA ACP transacylase"/>
    <property type="match status" value="1"/>
</dbReference>
<dbReference type="GO" id="GO:0004312">
    <property type="term" value="F:fatty acid synthase activity"/>
    <property type="evidence" value="ECO:0007669"/>
    <property type="project" value="TreeGrafter"/>
</dbReference>
<dbReference type="PROSITE" id="PS50075">
    <property type="entry name" value="CARRIER"/>
    <property type="match status" value="1"/>
</dbReference>
<dbReference type="PROSITE" id="PS52019">
    <property type="entry name" value="PKS_MFAS_DH"/>
    <property type="match status" value="1"/>
</dbReference>
<dbReference type="Gene3D" id="3.40.47.10">
    <property type="match status" value="1"/>
</dbReference>
<dbReference type="Gene3D" id="3.40.366.10">
    <property type="entry name" value="Malonyl-Coenzyme A Acyl Carrier Protein, domain 2"/>
    <property type="match status" value="1"/>
</dbReference>
<dbReference type="SUPFAM" id="SSF52151">
    <property type="entry name" value="FabD/lysophospholipase-like"/>
    <property type="match status" value="1"/>
</dbReference>
<dbReference type="Pfam" id="PF00698">
    <property type="entry name" value="Acyl_transf_1"/>
    <property type="match status" value="1"/>
</dbReference>
<dbReference type="SMART" id="SM00825">
    <property type="entry name" value="PKS_KS"/>
    <property type="match status" value="1"/>
</dbReference>
<dbReference type="InterPro" id="IPR001227">
    <property type="entry name" value="Ac_transferase_dom_sf"/>
</dbReference>
<dbReference type="PROSITE" id="PS52004">
    <property type="entry name" value="KS3_2"/>
    <property type="match status" value="1"/>
</dbReference>
<evidence type="ECO:0000259" key="10">
    <source>
        <dbReference type="PROSITE" id="PS52019"/>
    </source>
</evidence>
<dbReference type="PROSITE" id="PS00606">
    <property type="entry name" value="KS3_1"/>
    <property type="match status" value="1"/>
</dbReference>
<dbReference type="InterPro" id="IPR049552">
    <property type="entry name" value="PKS_DH_N"/>
</dbReference>
<dbReference type="GO" id="GO:0004315">
    <property type="term" value="F:3-oxoacyl-[acyl-carrier-protein] synthase activity"/>
    <property type="evidence" value="ECO:0007669"/>
    <property type="project" value="InterPro"/>
</dbReference>
<dbReference type="PROSITE" id="PS00012">
    <property type="entry name" value="PHOSPHOPANTETHEINE"/>
    <property type="match status" value="1"/>
</dbReference>
<dbReference type="CDD" id="cd05274">
    <property type="entry name" value="KR_FAS_SDR_x"/>
    <property type="match status" value="1"/>
</dbReference>
<dbReference type="SMART" id="SM00822">
    <property type="entry name" value="PKS_KR"/>
    <property type="match status" value="1"/>
</dbReference>
<dbReference type="InterPro" id="IPR016036">
    <property type="entry name" value="Malonyl_transacylase_ACP-bd"/>
</dbReference>
<evidence type="ECO:0000313" key="11">
    <source>
        <dbReference type="EMBL" id="PHH61189.1"/>
    </source>
</evidence>
<dbReference type="InterPro" id="IPR020841">
    <property type="entry name" value="PKS_Beta-ketoAc_synthase_dom"/>
</dbReference>
<protein>
    <submittedName>
        <fullName evidence="11">Uncharacterized protein</fullName>
    </submittedName>
</protein>
<comment type="caution">
    <text evidence="11">The sequence shown here is derived from an EMBL/GenBank/DDBJ whole genome shotgun (WGS) entry which is preliminary data.</text>
</comment>
<dbReference type="GO" id="GO:0006633">
    <property type="term" value="P:fatty acid biosynthetic process"/>
    <property type="evidence" value="ECO:0007669"/>
    <property type="project" value="InterPro"/>
</dbReference>
<dbReference type="SMART" id="SM00827">
    <property type="entry name" value="PKS_AT"/>
    <property type="match status" value="1"/>
</dbReference>
<dbReference type="InterPro" id="IPR018201">
    <property type="entry name" value="Ketoacyl_synth_AS"/>
</dbReference>
<dbReference type="GO" id="GO:0032259">
    <property type="term" value="P:methylation"/>
    <property type="evidence" value="ECO:0007669"/>
    <property type="project" value="UniProtKB-KW"/>
</dbReference>
<feature type="region of interest" description="C-terminal hotdog fold" evidence="7">
    <location>
        <begin position="1001"/>
        <end position="1155"/>
    </location>
</feature>
<dbReference type="InterPro" id="IPR013217">
    <property type="entry name" value="Methyltransf_12"/>
</dbReference>
<keyword evidence="2" id="KW-0597">Phosphoprotein</keyword>
<dbReference type="InterPro" id="IPR013968">
    <property type="entry name" value="PKS_KR"/>
</dbReference>
<keyword evidence="12" id="KW-1185">Reference proteome</keyword>
<dbReference type="InterPro" id="IPR014030">
    <property type="entry name" value="Ketoacyl_synth_N"/>
</dbReference>
<evidence type="ECO:0000256" key="6">
    <source>
        <dbReference type="ARBA" id="ARBA00023268"/>
    </source>
</evidence>
<evidence type="ECO:0000256" key="5">
    <source>
        <dbReference type="ARBA" id="ARBA00023002"/>
    </source>
</evidence>
<reference evidence="11 12" key="1">
    <citation type="submission" date="2017-06" db="EMBL/GenBank/DDBJ databases">
        <title>Ant-infecting Ophiocordyceps genomes reveal a high diversity of potential behavioral manipulation genes and a possible major role for enterotoxins.</title>
        <authorList>
            <person name="De Bekker C."/>
            <person name="Evans H.C."/>
            <person name="Brachmann A."/>
            <person name="Hughes D.P."/>
        </authorList>
    </citation>
    <scope>NUCLEOTIDE SEQUENCE [LARGE SCALE GENOMIC DNA]</scope>
    <source>
        <strain evidence="11 12">Map64</strain>
    </source>
</reference>
<dbReference type="InterPro" id="IPR032821">
    <property type="entry name" value="PKS_assoc"/>
</dbReference>
<dbReference type="PANTHER" id="PTHR43775">
    <property type="entry name" value="FATTY ACID SYNTHASE"/>
    <property type="match status" value="1"/>
</dbReference>
<sequence length="2695" mass="296284">MDPQQRLLMETVYEAVEAAGLTIEGLKGSDTSVFVGAMSADYDALQLRDLDTMPTYLATGIARSLLSNRISYFFDWHGPSMTIDTACSSSLVAIHHAVRSLRSSESSIAVACGSNVILGPESYIMGSKLKMLSPDGLSRMWDEAANGYARGEGVAAIVLKPLSSAIADGDDIECLVRGTGINQDGATPGITMPSAAAQQALIESTYANAGLDLGLEQDRPQFFEAHGTGTPAGDPVEAEAISKAFFGHDMHGVSSSLFVGSIKTVLGHTEGTAGIAAVLKASLAIQHGQVPPNLHFEKLSPAVAPFCQSLQIPTVARAWPKVCGAPRRASVNSFGFGGSNCHVILEGYGARSFDCILTASLTHLFIPFVFSAKSERSLRANLVAFATHLKDHESSYDIRSLAYTLLQRRSHFAYRVAFASHSLEGLRTQILADLKEGDGRRFIRPRMGSRGAPKILGIFNGQGAQYSRMGASLVEQSPLASGIIDNLESYLHRLPDVDRPVWSLRSELLASSSRVHEAALSQPLCTAVQILLVDLLRLAQVEFCAVIGHSSGEIAAAYAAGFLTARDAIIIAYYRGLHSELATSPNGNIKGAMLAVGTSPEDAVQLCNDEQLLGRVTVAAFNSSSSITLSGDEDAVQELEDILGDENKFSRRLRVDKAYHSSHMMPCFGPYIESLRRAGIKARTPSSSTICQWYSSVYEGRLMDLSTGPTNEYWAENMVRPVLFNQALGAALSHHRALDAALEVGAHPSLKGPSSQVIYDVLEFNIPYHGCLTRDVDAVLAMSSCLGFLWSNLETDSADMAAYETLVSGKGAKSPSLVKGLPSYQWDHELTYWHESRRSQQIRLRTQPFHPLLGHKSPDSASHHLRWRIVLNPSEVGWLYGHRVQGQIVFPAAGYICTALEAAKFLAGSNEVRLIELWDVKIHQAITLKENGHGVEVLVELFHVTEDCPGALEAKFTYSAALGTRNSDLKLAAAAQVRVLFGTAASTSKMLPERGPTTPHLIDVQSKRLYEFMQGLGYNFAGPFCSLTSLKRKLDYSSCQSANINDEPQLLLHPAQVDAAFQSIMLAYSYPGDHRLETLHLPTGIDKIRVDPVLCASHRLRGEDLDLDATSNHLNHETPSSGFYGHANLFFPGCSNAALQVDGAKFIPLAGTAYKDLKVFYKLDWVLAVPDGGSAADGIPVTEQDSKLLWVLSRIASFFLRKFSELPADSSAWTEKPLCHYLNYALHMTNLLRRGEHMYARREWLSDTWEDVMNDVKQHRVSEKADVKLMLLVGKTMPRVFRQETTMIEHMRTSGLLDEYYAHGFGTRQSSQWLSQAMKQITDRHPHLRILEVGAGTGGATKNILSVISHSFHSFTFTDISSSFFEKAAETLAAYRERMIFKVFDAERDAAEQGFDRGKYDVIIASLVIHATTSLSNTLCNLRGLLKPGGYLVVAEGTNKGPLQSGDGFIFGALSGWWLGVDDGRTLSPFINVGQWDALLRRTGFSGIDTMAPVTFLETFGLVLFVSQAVDERISLLREPLRIDMSPMARTNISKLIVVGGVTEPINKLAGQVGTLFKEFADELYFFDTFEHVDHAVLDEASAVISLAELDMPVFKDLTPSTWQGFKSTFEASKALLYVTAGRLADEPLSNMPVGFGRVAGNEISELHVQFLDFATASSVDARQVAESLVRLYNYQQIDRDELLWVMEPELVIDARGRLFVPRINPMTAANNRYNSIYRSLSHKVDVGTSTVCLHQALDCCSLREYSRHEWHSDQDTREETIRLRTTFTVLSAVKTKVGHHFLVSGVDSNEQMYLALVPRLVSILDIPKESAIPCNVGNLGVAATDFLSIVAAHLVSLAFINPLLAGQRLILHNAPLLIAQAVEFQSSLKDILVFYTTDLCSGSPTPSSWIKIHPHAGRSELSRILPGNLACFVGLSQQGWSGTEETMLSIVSRHCRRDTASSIFSLDGFDAGSASIAILTKTLRKAIRFAQDTASYRSTWNETIRLQDLISGQRPKNPMAIIDWTCLAPLPVQVSRLDAKPIFKENKTYWLCGMSGALGISLCDWMIGRGVRHLVITTRNPRIEEFWVQNHRQNGVAVEIMPCDVTDEEALRVVHEKIVRTMPPIMGVLNGAMVLRDTSIANMQHDQVMDVIRPKVIGSMHLDRMFHKVNLDFFLLISSINCVIGNVGQANYAAANSYMCSLAANRRKRGLNAVALSGGAIIGAGYITRETERALDVTVGRMALMHLSEEDFHQMIVEAIESSNSTAEVITGLHNISLDSPNIPKWYSNPTFSNFLIHPTASNEGEIQLLSAVPIKDQLQACRTRRDLRLLVEQSFADQLRKILLAFDMSNEHILHKRGPQLGLDSLISVDIRSWLLKSFQVSIPVLSIMSNDTMMNLVQSILDAIPAQMVPQIPQDAGLVRTDSTNLVENGRLSLSPTIPEPIIDWETESTPPADLASMLPVSSSPPAKPPRVIVVTGATGLLGQHLVHHLLKDTSVDTIHCLAVRRLEARLQNNDLLADARVCYHQGDLSEPLLGLSNQEAAFIFDRADVVVHSGADTSHVKLYRDLRASNVGSTMALTRLCLPRRIPIHYISSAGVCIYYNKGTFPEVSVSGSGSLYPSADGSFGYACSKWTNERFLERVHEQYRLPLYIYRPSTIIREGIHITTTRGQLDWVNALLYYIRKIKAAPRVLDNRGSLDLITVDNCCAGDDYL</sequence>
<dbReference type="Pfam" id="PF07993">
    <property type="entry name" value="NAD_binding_4"/>
    <property type="match status" value="1"/>
</dbReference>
<keyword evidence="4" id="KW-0808">Transferase</keyword>
<dbReference type="InterPro" id="IPR014031">
    <property type="entry name" value="Ketoacyl_synth_C"/>
</dbReference>
<dbReference type="SUPFAM" id="SSF51735">
    <property type="entry name" value="NAD(P)-binding Rossmann-fold domains"/>
    <property type="match status" value="2"/>
</dbReference>
<evidence type="ECO:0000256" key="1">
    <source>
        <dbReference type="ARBA" id="ARBA00022450"/>
    </source>
</evidence>
<feature type="domain" description="Ketosynthase family 3 (KS3)" evidence="9">
    <location>
        <begin position="1"/>
        <end position="347"/>
    </location>
</feature>
<feature type="domain" description="Carrier" evidence="8">
    <location>
        <begin position="2307"/>
        <end position="2387"/>
    </location>
</feature>
<evidence type="ECO:0000313" key="12">
    <source>
        <dbReference type="Proteomes" id="UP000226192"/>
    </source>
</evidence>
<dbReference type="Gene3D" id="3.40.50.150">
    <property type="entry name" value="Vaccinia Virus protein VP39"/>
    <property type="match status" value="1"/>
</dbReference>
<feature type="domain" description="PKS/mFAS DH" evidence="10">
    <location>
        <begin position="850"/>
        <end position="1155"/>
    </location>
</feature>
<dbReference type="InterPro" id="IPR057326">
    <property type="entry name" value="KR_dom"/>
</dbReference>
<dbReference type="CDD" id="cd02440">
    <property type="entry name" value="AdoMet_MTases"/>
    <property type="match status" value="1"/>
</dbReference>
<dbReference type="Gene3D" id="3.40.50.720">
    <property type="entry name" value="NAD(P)-binding Rossmann-like Domain"/>
    <property type="match status" value="2"/>
</dbReference>
<dbReference type="Pfam" id="PF00109">
    <property type="entry name" value="ketoacyl-synt"/>
    <property type="match status" value="1"/>
</dbReference>
<feature type="active site" description="Proton donor; for dehydratase activity" evidence="7">
    <location>
        <position position="1058"/>
    </location>
</feature>
<dbReference type="Gene3D" id="3.10.129.110">
    <property type="entry name" value="Polyketide synthase dehydratase"/>
    <property type="match status" value="1"/>
</dbReference>
<dbReference type="Pfam" id="PF14765">
    <property type="entry name" value="PS-DH"/>
    <property type="match status" value="1"/>
</dbReference>
<feature type="region of interest" description="N-terminal hotdog fold" evidence="7">
    <location>
        <begin position="850"/>
        <end position="984"/>
    </location>
</feature>
<dbReference type="InterPro" id="IPR006162">
    <property type="entry name" value="Ppantetheine_attach_site"/>
</dbReference>
<dbReference type="Pfam" id="PF21089">
    <property type="entry name" value="PKS_DH_N"/>
    <property type="match status" value="1"/>
</dbReference>
<organism evidence="11 12">
    <name type="scientific">Ophiocordyceps australis</name>
    <dbReference type="NCBI Taxonomy" id="1399860"/>
    <lineage>
        <taxon>Eukaryota</taxon>
        <taxon>Fungi</taxon>
        <taxon>Dikarya</taxon>
        <taxon>Ascomycota</taxon>
        <taxon>Pezizomycotina</taxon>
        <taxon>Sordariomycetes</taxon>
        <taxon>Hypocreomycetidae</taxon>
        <taxon>Hypocreales</taxon>
        <taxon>Ophiocordycipitaceae</taxon>
        <taxon>Ophiocordyceps</taxon>
    </lineage>
</organism>
<dbReference type="Pfam" id="PF16197">
    <property type="entry name" value="KAsynt_C_assoc"/>
    <property type="match status" value="1"/>
</dbReference>
<dbReference type="InterPro" id="IPR036291">
    <property type="entry name" value="NAD(P)-bd_dom_sf"/>
</dbReference>
<dbReference type="SUPFAM" id="SSF53901">
    <property type="entry name" value="Thiolase-like"/>
    <property type="match status" value="1"/>
</dbReference>
<evidence type="ECO:0000256" key="4">
    <source>
        <dbReference type="ARBA" id="ARBA00022679"/>
    </source>
</evidence>
<evidence type="ECO:0000256" key="3">
    <source>
        <dbReference type="ARBA" id="ARBA00022603"/>
    </source>
</evidence>
<evidence type="ECO:0000256" key="7">
    <source>
        <dbReference type="PROSITE-ProRule" id="PRU01363"/>
    </source>
</evidence>
<dbReference type="InterPro" id="IPR009081">
    <property type="entry name" value="PP-bd_ACP"/>
</dbReference>
<dbReference type="InterPro" id="IPR049551">
    <property type="entry name" value="PKS_DH_C"/>
</dbReference>
<dbReference type="CDD" id="cd00833">
    <property type="entry name" value="PKS"/>
    <property type="match status" value="1"/>
</dbReference>
<dbReference type="STRING" id="1399860.A0A2C5X8G1"/>
<name>A0A2C5X8G1_9HYPO</name>
<dbReference type="InterPro" id="IPR016035">
    <property type="entry name" value="Acyl_Trfase/lysoPLipase"/>
</dbReference>
<dbReference type="InterPro" id="IPR050091">
    <property type="entry name" value="PKS_NRPS_Biosynth_Enz"/>
</dbReference>
<dbReference type="OrthoDB" id="329835at2759"/>
<dbReference type="InterPro" id="IPR013120">
    <property type="entry name" value="FAR_NAD-bd"/>
</dbReference>
<dbReference type="EMBL" id="NJET01000113">
    <property type="protein sequence ID" value="PHH61189.1"/>
    <property type="molecule type" value="Genomic_DNA"/>
</dbReference>
<dbReference type="Pfam" id="PF02801">
    <property type="entry name" value="Ketoacyl-synt_C"/>
    <property type="match status" value="1"/>
</dbReference>